<sequence length="107" mass="11124">MSLITGLTATAPDLATSSITIQAGLLDWTTDTASSLQTVLRVVAITVAILFVVYKAVNSKFAIGTIIVSALAAGVFIWIVYNVTALRDTVGEDLPGSAPVSQQVDLT</sequence>
<dbReference type="OrthoDB" id="5188646at2"/>
<keyword evidence="1" id="KW-0812">Transmembrane</keyword>
<feature type="transmembrane region" description="Helical" evidence="1">
    <location>
        <begin position="33"/>
        <end position="54"/>
    </location>
</feature>
<organism evidence="2 3">
    <name type="scientific">Jiangella alba</name>
    <dbReference type="NCBI Taxonomy" id="561176"/>
    <lineage>
        <taxon>Bacteria</taxon>
        <taxon>Bacillati</taxon>
        <taxon>Actinomycetota</taxon>
        <taxon>Actinomycetes</taxon>
        <taxon>Jiangellales</taxon>
        <taxon>Jiangellaceae</taxon>
        <taxon>Jiangella</taxon>
    </lineage>
</organism>
<reference evidence="3" key="1">
    <citation type="submission" date="2016-10" db="EMBL/GenBank/DDBJ databases">
        <authorList>
            <person name="Varghese N."/>
            <person name="Submissions S."/>
        </authorList>
    </citation>
    <scope>NUCLEOTIDE SEQUENCE [LARGE SCALE GENOMIC DNA]</scope>
    <source>
        <strain evidence="3">DSM 45237</strain>
    </source>
</reference>
<evidence type="ECO:0000256" key="1">
    <source>
        <dbReference type="SAM" id="Phobius"/>
    </source>
</evidence>
<evidence type="ECO:0000313" key="2">
    <source>
        <dbReference type="EMBL" id="SEF14894.1"/>
    </source>
</evidence>
<evidence type="ECO:0000313" key="3">
    <source>
        <dbReference type="Proteomes" id="UP000181980"/>
    </source>
</evidence>
<dbReference type="AlphaFoldDB" id="A0A1H5PMF7"/>
<protein>
    <submittedName>
        <fullName evidence="2">Uncharacterized protein</fullName>
    </submittedName>
</protein>
<proteinExistence type="predicted"/>
<dbReference type="EMBL" id="FNUC01000004">
    <property type="protein sequence ID" value="SEF14894.1"/>
    <property type="molecule type" value="Genomic_DNA"/>
</dbReference>
<gene>
    <name evidence="2" type="ORF">SAMN04488561_4773</name>
</gene>
<dbReference type="STRING" id="561176.SAMN04488561_4773"/>
<name>A0A1H5PMF7_9ACTN</name>
<keyword evidence="3" id="KW-1185">Reference proteome</keyword>
<keyword evidence="1" id="KW-0472">Membrane</keyword>
<accession>A0A1H5PMF7</accession>
<dbReference type="Proteomes" id="UP000181980">
    <property type="component" value="Unassembled WGS sequence"/>
</dbReference>
<keyword evidence="1" id="KW-1133">Transmembrane helix</keyword>
<dbReference type="RefSeq" id="WP_069109353.1">
    <property type="nucleotide sequence ID" value="NZ_FNUC01000004.1"/>
</dbReference>
<feature type="transmembrane region" description="Helical" evidence="1">
    <location>
        <begin position="61"/>
        <end position="81"/>
    </location>
</feature>